<keyword evidence="4" id="KW-1185">Reference proteome</keyword>
<keyword evidence="2" id="KW-0472">Membrane</keyword>
<protein>
    <submittedName>
        <fullName evidence="3">DUF6498-containing protein</fullName>
    </submittedName>
</protein>
<keyword evidence="2" id="KW-0812">Transmembrane</keyword>
<feature type="region of interest" description="Disordered" evidence="1">
    <location>
        <begin position="248"/>
        <end position="267"/>
    </location>
</feature>
<feature type="transmembrane region" description="Helical" evidence="2">
    <location>
        <begin position="131"/>
        <end position="148"/>
    </location>
</feature>
<feature type="transmembrane region" description="Helical" evidence="2">
    <location>
        <begin position="44"/>
        <end position="61"/>
    </location>
</feature>
<evidence type="ECO:0000256" key="2">
    <source>
        <dbReference type="SAM" id="Phobius"/>
    </source>
</evidence>
<accession>A0ABT8HDR6</accession>
<dbReference type="Pfam" id="PF20108">
    <property type="entry name" value="DUF6498"/>
    <property type="match status" value="1"/>
</dbReference>
<evidence type="ECO:0000256" key="1">
    <source>
        <dbReference type="SAM" id="MobiDB-lite"/>
    </source>
</evidence>
<sequence length="267" mass="30120">MHARTEPSAVSRITHVMTVLAVIAVPAVGWFVDGWSGATTLVVYWFETLAGSLLIGVRILLHRRWTPCRGHFRYEPSTTNRRSPKTSSFLSGFLITTLAFTTAHGVFLAVIVFLSSRNGQQGLSEIDWRSTGYGCLLIVGFLCVDLVLDVAHLRSWSFRQIELTAQRAFSRVVVVHLTLIFGLFGLVMTGASATLFGIFVALKTLASLSFVLPQWEPTHPPEWLSRVMNRVPNAQTDKRFEDFWAEDRSGERARRERNEQPWVTRAR</sequence>
<gene>
    <name evidence="3" type="ORF">QYF68_13840</name>
</gene>
<feature type="transmembrane region" description="Helical" evidence="2">
    <location>
        <begin position="168"/>
        <end position="187"/>
    </location>
</feature>
<evidence type="ECO:0000313" key="4">
    <source>
        <dbReference type="Proteomes" id="UP001172687"/>
    </source>
</evidence>
<feature type="transmembrane region" description="Helical" evidence="2">
    <location>
        <begin position="12"/>
        <end position="32"/>
    </location>
</feature>
<proteinExistence type="predicted"/>
<name>A0ABT8HDR6_MYCAO</name>
<dbReference type="RefSeq" id="WP_208676614.1">
    <property type="nucleotide sequence ID" value="NZ_CP070380.1"/>
</dbReference>
<keyword evidence="2" id="KW-1133">Transmembrane helix</keyword>
<reference evidence="3" key="1">
    <citation type="submission" date="2023-07" db="EMBL/GenBank/DDBJ databases">
        <title>Degradation of tert-butanol by M. austroafricanum TBA100.</title>
        <authorList>
            <person name="Helbich S."/>
            <person name="Vainshtein Y."/>
        </authorList>
    </citation>
    <scope>NUCLEOTIDE SEQUENCE</scope>
    <source>
        <strain evidence="3">TBA100</strain>
    </source>
</reference>
<evidence type="ECO:0000313" key="3">
    <source>
        <dbReference type="EMBL" id="MDN4518904.1"/>
    </source>
</evidence>
<feature type="transmembrane region" description="Helical" evidence="2">
    <location>
        <begin position="89"/>
        <end position="111"/>
    </location>
</feature>
<dbReference type="EMBL" id="JAUHTC010000046">
    <property type="protein sequence ID" value="MDN4518904.1"/>
    <property type="molecule type" value="Genomic_DNA"/>
</dbReference>
<comment type="caution">
    <text evidence="3">The sequence shown here is derived from an EMBL/GenBank/DDBJ whole genome shotgun (WGS) entry which is preliminary data.</text>
</comment>
<feature type="compositionally biased region" description="Basic and acidic residues" evidence="1">
    <location>
        <begin position="248"/>
        <end position="259"/>
    </location>
</feature>
<dbReference type="InterPro" id="IPR045466">
    <property type="entry name" value="DUF6498"/>
</dbReference>
<dbReference type="Proteomes" id="UP001172687">
    <property type="component" value="Unassembled WGS sequence"/>
</dbReference>
<organism evidence="3 4">
    <name type="scientific">Mycolicibacterium austroafricanum</name>
    <name type="common">Mycobacterium austroafricanum</name>
    <dbReference type="NCBI Taxonomy" id="39687"/>
    <lineage>
        <taxon>Bacteria</taxon>
        <taxon>Bacillati</taxon>
        <taxon>Actinomycetota</taxon>
        <taxon>Actinomycetes</taxon>
        <taxon>Mycobacteriales</taxon>
        <taxon>Mycobacteriaceae</taxon>
        <taxon>Mycolicibacterium</taxon>
    </lineage>
</organism>